<evidence type="ECO:0000256" key="1">
    <source>
        <dbReference type="ARBA" id="ARBA00023125"/>
    </source>
</evidence>
<protein>
    <recommendedName>
        <fullName evidence="5">HMG box domain-containing protein</fullName>
    </recommendedName>
</protein>
<evidence type="ECO:0000313" key="6">
    <source>
        <dbReference type="EMBL" id="KAL1844303.1"/>
    </source>
</evidence>
<dbReference type="SUPFAM" id="SSF47095">
    <property type="entry name" value="HMG-box"/>
    <property type="match status" value="1"/>
</dbReference>
<evidence type="ECO:0000256" key="3">
    <source>
        <dbReference type="PROSITE-ProRule" id="PRU00267"/>
    </source>
</evidence>
<evidence type="ECO:0000256" key="2">
    <source>
        <dbReference type="ARBA" id="ARBA00023242"/>
    </source>
</evidence>
<dbReference type="Pfam" id="PF00536">
    <property type="entry name" value="SAM_1"/>
    <property type="match status" value="1"/>
</dbReference>
<dbReference type="SMART" id="SM00454">
    <property type="entry name" value="SAM"/>
    <property type="match status" value="1"/>
</dbReference>
<keyword evidence="2 3" id="KW-0539">Nucleus</keyword>
<keyword evidence="7" id="KW-1185">Reference proteome</keyword>
<dbReference type="PROSITE" id="PS50118">
    <property type="entry name" value="HMG_BOX_2"/>
    <property type="match status" value="1"/>
</dbReference>
<dbReference type="InterPro" id="IPR036910">
    <property type="entry name" value="HMG_box_dom_sf"/>
</dbReference>
<feature type="region of interest" description="Disordered" evidence="4">
    <location>
        <begin position="85"/>
        <end position="121"/>
    </location>
</feature>
<organism evidence="6 7">
    <name type="scientific">Humicola insolens</name>
    <name type="common">Soft-rot fungus</name>
    <dbReference type="NCBI Taxonomy" id="85995"/>
    <lineage>
        <taxon>Eukaryota</taxon>
        <taxon>Fungi</taxon>
        <taxon>Dikarya</taxon>
        <taxon>Ascomycota</taxon>
        <taxon>Pezizomycotina</taxon>
        <taxon>Sordariomycetes</taxon>
        <taxon>Sordariomycetidae</taxon>
        <taxon>Sordariales</taxon>
        <taxon>Chaetomiaceae</taxon>
        <taxon>Mycothermus</taxon>
    </lineage>
</organism>
<dbReference type="Gene3D" id="1.10.150.50">
    <property type="entry name" value="Transcription Factor, Ets-1"/>
    <property type="match status" value="1"/>
</dbReference>
<sequence>MTKLLAQILGELGIPQYFDVFLEQGFDTWDTILDITESDLDALGVKLGHRRKLQRRIAHFRGSAPAVSLVSPTLASAEEVKQEAVKVESPKAETRDAPPVVAKRKYRRHPKPDENAPERPPSAYVLFSNKMREELKGQNLSFTDMAKLVGEHWQNLTAAEKEPYESQAQAIKERYLAELAEYRKTPEYRKYMAYLQEFRAKYPSPSHDKDTSKRVKVEPQTQRRVSPGATPTRASRSGSGTESLRGSEPPCSRQRVGSVVSTSDPQHTSAGHIAPVPAPDDSAMTPVVMDTERQPRDMSPTVAKEPKTCTGNFHHFPTSSKASPYRAEPVHLRSQADIDCQVPTEEVQGGHSVQSTVTGGRRSLPPAIGPTAASRLPTHRPLANPGLPSMGPCRSTRCWRPNRILHSPPRTLHHIHTKHTRTPITPIKGPQPQRIIRRRMGPQVAPRPTAITITTTPSPPGTPWTAITPITIITIITSTNTITANKGFVYRHRNSSTQPSAIIIISIIIITKYKH</sequence>
<feature type="compositionally biased region" description="Polar residues" evidence="4">
    <location>
        <begin position="259"/>
        <end position="269"/>
    </location>
</feature>
<reference evidence="6 7" key="1">
    <citation type="journal article" date="2024" name="Commun. Biol.">
        <title>Comparative genomic analysis of thermophilic fungi reveals convergent evolutionary adaptations and gene losses.</title>
        <authorList>
            <person name="Steindorff A.S."/>
            <person name="Aguilar-Pontes M.V."/>
            <person name="Robinson A.J."/>
            <person name="Andreopoulos B."/>
            <person name="LaButti K."/>
            <person name="Kuo A."/>
            <person name="Mondo S."/>
            <person name="Riley R."/>
            <person name="Otillar R."/>
            <person name="Haridas S."/>
            <person name="Lipzen A."/>
            <person name="Grimwood J."/>
            <person name="Schmutz J."/>
            <person name="Clum A."/>
            <person name="Reid I.D."/>
            <person name="Moisan M.C."/>
            <person name="Butler G."/>
            <person name="Nguyen T.T.M."/>
            <person name="Dewar K."/>
            <person name="Conant G."/>
            <person name="Drula E."/>
            <person name="Henrissat B."/>
            <person name="Hansel C."/>
            <person name="Singer S."/>
            <person name="Hutchinson M.I."/>
            <person name="de Vries R.P."/>
            <person name="Natvig D.O."/>
            <person name="Powell A.J."/>
            <person name="Tsang A."/>
            <person name="Grigoriev I.V."/>
        </authorList>
    </citation>
    <scope>NUCLEOTIDE SEQUENCE [LARGE SCALE GENOMIC DNA]</scope>
    <source>
        <strain evidence="6 7">CBS 620.91</strain>
    </source>
</reference>
<feature type="domain" description="HMG box" evidence="5">
    <location>
        <begin position="117"/>
        <end position="183"/>
    </location>
</feature>
<evidence type="ECO:0000313" key="7">
    <source>
        <dbReference type="Proteomes" id="UP001583172"/>
    </source>
</evidence>
<proteinExistence type="predicted"/>
<gene>
    <name evidence="6" type="ORF">VTJ49DRAFT_2360</name>
</gene>
<dbReference type="PANTHER" id="PTHR46040:SF3">
    <property type="entry name" value="HIGH MOBILITY GROUP PROTEIN 2"/>
    <property type="match status" value="1"/>
</dbReference>
<dbReference type="InterPro" id="IPR013761">
    <property type="entry name" value="SAM/pointed_sf"/>
</dbReference>
<dbReference type="InterPro" id="IPR051965">
    <property type="entry name" value="ChromReg_NeuronalGeneExpr"/>
</dbReference>
<dbReference type="InterPro" id="IPR001660">
    <property type="entry name" value="SAM"/>
</dbReference>
<name>A0ABR3VRB6_HUMIN</name>
<comment type="caution">
    <text evidence="6">The sequence shown here is derived from an EMBL/GenBank/DDBJ whole genome shotgun (WGS) entry which is preliminary data.</text>
</comment>
<evidence type="ECO:0000256" key="4">
    <source>
        <dbReference type="SAM" id="MobiDB-lite"/>
    </source>
</evidence>
<keyword evidence="1 3" id="KW-0238">DNA-binding</keyword>
<accession>A0ABR3VRB6</accession>
<dbReference type="Proteomes" id="UP001583172">
    <property type="component" value="Unassembled WGS sequence"/>
</dbReference>
<dbReference type="PANTHER" id="PTHR46040">
    <property type="entry name" value="HIGH MOBILITY GROUP PROTEIN 2"/>
    <property type="match status" value="1"/>
</dbReference>
<dbReference type="SMART" id="SM00398">
    <property type="entry name" value="HMG"/>
    <property type="match status" value="1"/>
</dbReference>
<dbReference type="SUPFAM" id="SSF47769">
    <property type="entry name" value="SAM/Pointed domain"/>
    <property type="match status" value="1"/>
</dbReference>
<feature type="compositionally biased region" description="Polar residues" evidence="4">
    <location>
        <begin position="232"/>
        <end position="244"/>
    </location>
</feature>
<dbReference type="InterPro" id="IPR009071">
    <property type="entry name" value="HMG_box_dom"/>
</dbReference>
<feature type="compositionally biased region" description="Basic and acidic residues" evidence="4">
    <location>
        <begin position="206"/>
        <end position="217"/>
    </location>
</feature>
<feature type="DNA-binding region" description="HMG box" evidence="3">
    <location>
        <begin position="117"/>
        <end position="183"/>
    </location>
</feature>
<evidence type="ECO:0000259" key="5">
    <source>
        <dbReference type="PROSITE" id="PS50118"/>
    </source>
</evidence>
<feature type="compositionally biased region" description="Basic and acidic residues" evidence="4">
    <location>
        <begin position="85"/>
        <end position="96"/>
    </location>
</feature>
<dbReference type="Gene3D" id="1.10.30.10">
    <property type="entry name" value="High mobility group box domain"/>
    <property type="match status" value="1"/>
</dbReference>
<dbReference type="EMBL" id="JAZGSY010000002">
    <property type="protein sequence ID" value="KAL1844303.1"/>
    <property type="molecule type" value="Genomic_DNA"/>
</dbReference>
<dbReference type="Pfam" id="PF00505">
    <property type="entry name" value="HMG_box"/>
    <property type="match status" value="1"/>
</dbReference>
<feature type="region of interest" description="Disordered" evidence="4">
    <location>
        <begin position="202"/>
        <end position="325"/>
    </location>
</feature>